<evidence type="ECO:0000313" key="3">
    <source>
        <dbReference type="Proteomes" id="UP000001038"/>
    </source>
</evidence>
<keyword evidence="1" id="KW-0732">Signal</keyword>
<reference evidence="2" key="3">
    <citation type="submission" date="2025-09" db="UniProtKB">
        <authorList>
            <consortium name="Ensembl"/>
        </authorList>
    </citation>
    <scope>IDENTIFICATION</scope>
    <source>
        <strain evidence="2">Hd-rR</strain>
    </source>
</reference>
<feature type="chain" id="PRO_5017371638" description="Chemokine interleukin-8-like domain-containing protein" evidence="1">
    <location>
        <begin position="22"/>
        <end position="97"/>
    </location>
</feature>
<evidence type="ECO:0000256" key="1">
    <source>
        <dbReference type="SAM" id="SignalP"/>
    </source>
</evidence>
<sequence length="97" mass="10705">MRTLSVTVGLLLLLAALSSNAGRESCCFNFFGQQIPAAFVLSIQKTHFRCHTKAFVCVCVLLRVTTTVWGLMHSINVFFVASLQDQNLHWGGLCEAD</sequence>
<feature type="signal peptide" evidence="1">
    <location>
        <begin position="1"/>
        <end position="21"/>
    </location>
</feature>
<organism evidence="2 3">
    <name type="scientific">Oryzias latipes</name>
    <name type="common">Japanese rice fish</name>
    <name type="synonym">Japanese killifish</name>
    <dbReference type="NCBI Taxonomy" id="8090"/>
    <lineage>
        <taxon>Eukaryota</taxon>
        <taxon>Metazoa</taxon>
        <taxon>Chordata</taxon>
        <taxon>Craniata</taxon>
        <taxon>Vertebrata</taxon>
        <taxon>Euteleostomi</taxon>
        <taxon>Actinopterygii</taxon>
        <taxon>Neopterygii</taxon>
        <taxon>Teleostei</taxon>
        <taxon>Neoteleostei</taxon>
        <taxon>Acanthomorphata</taxon>
        <taxon>Ovalentaria</taxon>
        <taxon>Atherinomorphae</taxon>
        <taxon>Beloniformes</taxon>
        <taxon>Adrianichthyidae</taxon>
        <taxon>Oryziinae</taxon>
        <taxon>Oryzias</taxon>
    </lineage>
</organism>
<dbReference type="GO" id="GO:0005576">
    <property type="term" value="C:extracellular region"/>
    <property type="evidence" value="ECO:0007669"/>
    <property type="project" value="InterPro"/>
</dbReference>
<dbReference type="GO" id="GO:0006955">
    <property type="term" value="P:immune response"/>
    <property type="evidence" value="ECO:0007669"/>
    <property type="project" value="InterPro"/>
</dbReference>
<reference evidence="2" key="2">
    <citation type="submission" date="2025-08" db="UniProtKB">
        <authorList>
            <consortium name="Ensembl"/>
        </authorList>
    </citation>
    <scope>IDENTIFICATION</scope>
    <source>
        <strain evidence="2">Hd-rR</strain>
    </source>
</reference>
<dbReference type="GeneTree" id="ENSGT00940000180061"/>
<dbReference type="InParanoid" id="A0A3B3H2W8"/>
<reference evidence="2 3" key="1">
    <citation type="journal article" date="2007" name="Nature">
        <title>The medaka draft genome and insights into vertebrate genome evolution.</title>
        <authorList>
            <person name="Kasahara M."/>
            <person name="Naruse K."/>
            <person name="Sasaki S."/>
            <person name="Nakatani Y."/>
            <person name="Qu W."/>
            <person name="Ahsan B."/>
            <person name="Yamada T."/>
            <person name="Nagayasu Y."/>
            <person name="Doi K."/>
            <person name="Kasai Y."/>
            <person name="Jindo T."/>
            <person name="Kobayashi D."/>
            <person name="Shimada A."/>
            <person name="Toyoda A."/>
            <person name="Kuroki Y."/>
            <person name="Fujiyama A."/>
            <person name="Sasaki T."/>
            <person name="Shimizu A."/>
            <person name="Asakawa S."/>
            <person name="Shimizu N."/>
            <person name="Hashimoto S."/>
            <person name="Yang J."/>
            <person name="Lee Y."/>
            <person name="Matsushima K."/>
            <person name="Sugano S."/>
            <person name="Sakaizumi M."/>
            <person name="Narita T."/>
            <person name="Ohishi K."/>
            <person name="Haga S."/>
            <person name="Ohta F."/>
            <person name="Nomoto H."/>
            <person name="Nogata K."/>
            <person name="Morishita T."/>
            <person name="Endo T."/>
            <person name="Shin-I T."/>
            <person name="Takeda H."/>
            <person name="Morishita S."/>
            <person name="Kohara Y."/>
        </authorList>
    </citation>
    <scope>NUCLEOTIDE SEQUENCE [LARGE SCALE GENOMIC DNA]</scope>
    <source>
        <strain evidence="2 3">Hd-rR</strain>
    </source>
</reference>
<accession>A0A3B3H2W8</accession>
<dbReference type="Proteomes" id="UP000001038">
    <property type="component" value="Chromosome 6"/>
</dbReference>
<evidence type="ECO:0000313" key="2">
    <source>
        <dbReference type="Ensembl" id="ENSORLP00000026221.1"/>
    </source>
</evidence>
<dbReference type="AlphaFoldDB" id="A0A3B3H2W8"/>
<dbReference type="Ensembl" id="ENSORLT00000041193.1">
    <property type="protein sequence ID" value="ENSORLP00000026221.1"/>
    <property type="gene ID" value="ENSORLG00000029107.1"/>
</dbReference>
<keyword evidence="3" id="KW-1185">Reference proteome</keyword>
<dbReference type="SUPFAM" id="SSF54117">
    <property type="entry name" value="Interleukin 8-like chemokines"/>
    <property type="match status" value="1"/>
</dbReference>
<evidence type="ECO:0008006" key="4">
    <source>
        <dbReference type="Google" id="ProtNLM"/>
    </source>
</evidence>
<dbReference type="GO" id="GO:0008009">
    <property type="term" value="F:chemokine activity"/>
    <property type="evidence" value="ECO:0007669"/>
    <property type="project" value="InterPro"/>
</dbReference>
<name>A0A3B3H2W8_ORYLA</name>
<dbReference type="InterPro" id="IPR036048">
    <property type="entry name" value="Interleukin_8-like_sf"/>
</dbReference>
<dbReference type="STRING" id="8090.ENSORLP00000026221"/>
<protein>
    <recommendedName>
        <fullName evidence="4">Chemokine interleukin-8-like domain-containing protein</fullName>
    </recommendedName>
</protein>
<proteinExistence type="predicted"/>
<dbReference type="Bgee" id="ENSORLG00000029107">
    <property type="expression patterns" value="Expressed in pharyngeal gill and 12 other cell types or tissues"/>
</dbReference>